<protein>
    <submittedName>
        <fullName evidence="1">Uncharacterized protein</fullName>
    </submittedName>
</protein>
<dbReference type="EMBL" id="CP005755">
    <property type="protein sequence ID" value="AHH11499.1"/>
    <property type="molecule type" value="Genomic_DNA"/>
</dbReference>
<sequence length="426" mass="47845">MRIRVNDKFTIKFKGVLDHAATRKSLENDISKLENLIKPKRTSLGSTKDFIKYNLQEKKRELKNQTKYEKLRDKVEKFRLSETKKLIKQGYTFQKAQREAFKRSTMSSEDLRTLEYKKLKEESKRKGKLTQQNKVGIGIPSIAIGTAIGNIVSHAIKKVSSNTLGFAKEAIKEQAIAKRFNLINSRIFEKNEKASLMSNLHGMKTFEQTKSIEEFLSKAGVIKGTLANLGLDNENNVLKSVELAAKLKASGIASSDDDAISSVIELLSGKGNAIFTMMSQFKKVRKDYLEQSQMQYEQGATLDLSSRTKMIEKILKDFNSLNITQHASAADKAVSNIYKLDDELKELTAKVMDPLVKVTADLLAWLKDFKFKTHIVDPLINGIKNIFSLDILIARLKSILPKFLGGDGGESLAKLQEESDKSVSTP</sequence>
<reference evidence="1" key="1">
    <citation type="submission" date="2013-04" db="EMBL/GenBank/DDBJ databases">
        <title>Comparative Genomics of Relapsing Fever Spirochetes.</title>
        <authorList>
            <person name="Schwan T.G."/>
            <person name="Raffel S.J."/>
            <person name="Porcella S.F."/>
            <person name="Martens C.A."/>
            <person name="Bruno D.P."/>
            <person name="Ricklefs S.M."/>
            <person name="Barbian K.B."/>
        </authorList>
    </citation>
    <scope>NUCLEOTIDE SEQUENCE</scope>
    <source>
        <strain evidence="1">Co53</strain>
        <plasmid evidence="1">unnamed</plasmid>
    </source>
</reference>
<name>W5SWD1_9SPIR</name>
<dbReference type="HOGENOM" id="CLU_036579_0_0_12"/>
<dbReference type="Pfam" id="PF05537">
    <property type="entry name" value="DUF759"/>
    <property type="match status" value="1"/>
</dbReference>
<dbReference type="InterPro" id="IPR008478">
    <property type="entry name" value="DUF759_BOR_spp"/>
</dbReference>
<gene>
    <name evidence="1" type="ORF">BCO_0009000</name>
</gene>
<geneLocation type="plasmid" evidence="1">
    <name>unnamed</name>
</geneLocation>
<evidence type="ECO:0000313" key="1">
    <source>
        <dbReference type="EMBL" id="AHH11499.1"/>
    </source>
</evidence>
<proteinExistence type="predicted"/>
<keyword evidence="1" id="KW-0614">Plasmid</keyword>
<accession>W5SWD1</accession>
<dbReference type="AlphaFoldDB" id="W5SWD1"/>
<organism evidence="1">
    <name type="scientific">Borrelia coriaceae ATCC 43381</name>
    <dbReference type="NCBI Taxonomy" id="1408429"/>
    <lineage>
        <taxon>Bacteria</taxon>
        <taxon>Pseudomonadati</taxon>
        <taxon>Spirochaetota</taxon>
        <taxon>Spirochaetia</taxon>
        <taxon>Spirochaetales</taxon>
        <taxon>Borreliaceae</taxon>
        <taxon>Borrelia</taxon>
    </lineage>
</organism>